<dbReference type="EMBL" id="JABFUD020000021">
    <property type="protein sequence ID" value="KAI5063416.1"/>
    <property type="molecule type" value="Genomic_DNA"/>
</dbReference>
<organism evidence="2 3">
    <name type="scientific">Adiantum capillus-veneris</name>
    <name type="common">Maidenhair fern</name>
    <dbReference type="NCBI Taxonomy" id="13818"/>
    <lineage>
        <taxon>Eukaryota</taxon>
        <taxon>Viridiplantae</taxon>
        <taxon>Streptophyta</taxon>
        <taxon>Embryophyta</taxon>
        <taxon>Tracheophyta</taxon>
        <taxon>Polypodiopsida</taxon>
        <taxon>Polypodiidae</taxon>
        <taxon>Polypodiales</taxon>
        <taxon>Pteridineae</taxon>
        <taxon>Pteridaceae</taxon>
        <taxon>Vittarioideae</taxon>
        <taxon>Adiantum</taxon>
    </lineage>
</organism>
<evidence type="ECO:0000313" key="2">
    <source>
        <dbReference type="EMBL" id="KAI5063416.1"/>
    </source>
</evidence>
<proteinExistence type="predicted"/>
<feature type="transmembrane region" description="Helical" evidence="1">
    <location>
        <begin position="12"/>
        <end position="34"/>
    </location>
</feature>
<keyword evidence="1" id="KW-0812">Transmembrane</keyword>
<keyword evidence="1" id="KW-0472">Membrane</keyword>
<keyword evidence="1" id="KW-1133">Transmembrane helix</keyword>
<name>A0A9D4Z8C2_ADICA</name>
<keyword evidence="3" id="KW-1185">Reference proteome</keyword>
<comment type="caution">
    <text evidence="2">The sequence shown here is derived from an EMBL/GenBank/DDBJ whole genome shotgun (WGS) entry which is preliminary data.</text>
</comment>
<gene>
    <name evidence="2" type="ORF">GOP47_0021963</name>
</gene>
<evidence type="ECO:0000313" key="3">
    <source>
        <dbReference type="Proteomes" id="UP000886520"/>
    </source>
</evidence>
<evidence type="ECO:0000256" key="1">
    <source>
        <dbReference type="SAM" id="Phobius"/>
    </source>
</evidence>
<reference evidence="2" key="1">
    <citation type="submission" date="2021-01" db="EMBL/GenBank/DDBJ databases">
        <title>Adiantum capillus-veneris genome.</title>
        <authorList>
            <person name="Fang Y."/>
            <person name="Liao Q."/>
        </authorList>
    </citation>
    <scope>NUCLEOTIDE SEQUENCE</scope>
    <source>
        <strain evidence="2">H3</strain>
        <tissue evidence="2">Leaf</tissue>
    </source>
</reference>
<sequence>MPIYWSPSSHGVMQPATPLPLFLGICISLTNNMINKVKWKEHQKQMKLTKFTWHMSQVWSLDTIERWKSPKCTMWLLL</sequence>
<dbReference type="AlphaFoldDB" id="A0A9D4Z8C2"/>
<dbReference type="Proteomes" id="UP000886520">
    <property type="component" value="Chromosome 21"/>
</dbReference>
<accession>A0A9D4Z8C2</accession>
<protein>
    <submittedName>
        <fullName evidence="2">Uncharacterized protein</fullName>
    </submittedName>
</protein>